<protein>
    <recommendedName>
        <fullName evidence="4">Cystatin domain-containing protein</fullName>
    </recommendedName>
</protein>
<dbReference type="InterPro" id="IPR046350">
    <property type="entry name" value="Cystatin_sf"/>
</dbReference>
<dbReference type="Proteomes" id="UP000075902">
    <property type="component" value="Unassembled WGS sequence"/>
</dbReference>
<sequence>MIIMGDPFAHQAIRDAPSTVNGSSEGGIVAIHVDAVGGKEQLRPTLRGLSYLATSFLPRDYKFVEIVSATREVVAGVRYELLASAEDETSGQRHLCQLVILEKPWITNEYGEKYRTLEYTNCTLPSTHPAMAETATRLNEAFDANLRQNEELTPQRIEELEQQILTEKGDVSTTPETQDAPVTGSSSSLPDAATTTEEGLSDAAKSAIDELFSFASAGSLQSARSNQGAAAAGTEVVEEPMVRKVVAKERSEPEPTTEPTTTSSTTIAPLDQQVQSTFDEVFKAHQEIQKALDDIIANGGGRDVQLKYRPVLDSLLQRVKASIDTYYRTTNGGDANVDTAAFVVRDNTNVTPNGGRPPARIVPSSASRSEDQSSQESDE</sequence>
<feature type="compositionally biased region" description="Polar residues" evidence="1">
    <location>
        <begin position="183"/>
        <end position="198"/>
    </location>
</feature>
<evidence type="ECO:0008006" key="4">
    <source>
        <dbReference type="Google" id="ProtNLM"/>
    </source>
</evidence>
<feature type="region of interest" description="Disordered" evidence="1">
    <location>
        <begin position="348"/>
        <end position="379"/>
    </location>
</feature>
<evidence type="ECO:0000313" key="2">
    <source>
        <dbReference type="EnsemblMetazoa" id="AMEC021711-PA"/>
    </source>
</evidence>
<feature type="compositionally biased region" description="Low complexity" evidence="1">
    <location>
        <begin position="364"/>
        <end position="379"/>
    </location>
</feature>
<dbReference type="SUPFAM" id="SSF54403">
    <property type="entry name" value="Cystatin/monellin"/>
    <property type="match status" value="1"/>
</dbReference>
<proteinExistence type="predicted"/>
<keyword evidence="3" id="KW-1185">Reference proteome</keyword>
<name>A0A182UJV1_9DIPT</name>
<dbReference type="EnsemblMetazoa" id="AMEC021711-RA">
    <property type="protein sequence ID" value="AMEC021711-PA"/>
    <property type="gene ID" value="AMEC021711"/>
</dbReference>
<reference evidence="2" key="2">
    <citation type="submission" date="2020-05" db="UniProtKB">
        <authorList>
            <consortium name="EnsemblMetazoa"/>
        </authorList>
    </citation>
    <scope>IDENTIFICATION</scope>
    <source>
        <strain evidence="2">CM1001059</strain>
    </source>
</reference>
<evidence type="ECO:0000256" key="1">
    <source>
        <dbReference type="SAM" id="MobiDB-lite"/>
    </source>
</evidence>
<dbReference type="VEuPathDB" id="VectorBase:AMEC021711"/>
<accession>A0A182UJV1</accession>
<dbReference type="Gene3D" id="3.10.450.10">
    <property type="match status" value="1"/>
</dbReference>
<dbReference type="AlphaFoldDB" id="A0A182UJV1"/>
<feature type="region of interest" description="Disordered" evidence="1">
    <location>
        <begin position="245"/>
        <end position="268"/>
    </location>
</feature>
<dbReference type="STRING" id="34690.A0A182UJV1"/>
<reference evidence="3" key="1">
    <citation type="submission" date="2014-01" db="EMBL/GenBank/DDBJ databases">
        <title>The Genome Sequence of Anopheles melas CM1001059_A (V2).</title>
        <authorList>
            <consortium name="The Broad Institute Genomics Platform"/>
            <person name="Neafsey D.E."/>
            <person name="Besansky N."/>
            <person name="Howell P."/>
            <person name="Walton C."/>
            <person name="Young S.K."/>
            <person name="Zeng Q."/>
            <person name="Gargeya S."/>
            <person name="Fitzgerald M."/>
            <person name="Haas B."/>
            <person name="Abouelleil A."/>
            <person name="Allen A.W."/>
            <person name="Alvarado L."/>
            <person name="Arachchi H.M."/>
            <person name="Berlin A.M."/>
            <person name="Chapman S.B."/>
            <person name="Gainer-Dewar J."/>
            <person name="Goldberg J."/>
            <person name="Griggs A."/>
            <person name="Gujja S."/>
            <person name="Hansen M."/>
            <person name="Howarth C."/>
            <person name="Imamovic A."/>
            <person name="Ireland A."/>
            <person name="Larimer J."/>
            <person name="McCowan C."/>
            <person name="Murphy C."/>
            <person name="Pearson M."/>
            <person name="Poon T.W."/>
            <person name="Priest M."/>
            <person name="Roberts A."/>
            <person name="Saif S."/>
            <person name="Shea T."/>
            <person name="Sisk P."/>
            <person name="Sykes S."/>
            <person name="Wortman J."/>
            <person name="Nusbaum C."/>
            <person name="Birren B."/>
        </authorList>
    </citation>
    <scope>NUCLEOTIDE SEQUENCE [LARGE SCALE GENOMIC DNA]</scope>
    <source>
        <strain evidence="3">CM1001059</strain>
    </source>
</reference>
<feature type="compositionally biased region" description="Low complexity" evidence="1">
    <location>
        <begin position="257"/>
        <end position="266"/>
    </location>
</feature>
<feature type="region of interest" description="Disordered" evidence="1">
    <location>
        <begin position="168"/>
        <end position="201"/>
    </location>
</feature>
<organism evidence="2 3">
    <name type="scientific">Anopheles melas</name>
    <dbReference type="NCBI Taxonomy" id="34690"/>
    <lineage>
        <taxon>Eukaryota</taxon>
        <taxon>Metazoa</taxon>
        <taxon>Ecdysozoa</taxon>
        <taxon>Arthropoda</taxon>
        <taxon>Hexapoda</taxon>
        <taxon>Insecta</taxon>
        <taxon>Pterygota</taxon>
        <taxon>Neoptera</taxon>
        <taxon>Endopterygota</taxon>
        <taxon>Diptera</taxon>
        <taxon>Nematocera</taxon>
        <taxon>Culicoidea</taxon>
        <taxon>Culicidae</taxon>
        <taxon>Anophelinae</taxon>
        <taxon>Anopheles</taxon>
    </lineage>
</organism>
<evidence type="ECO:0000313" key="3">
    <source>
        <dbReference type="Proteomes" id="UP000075902"/>
    </source>
</evidence>